<keyword evidence="2" id="KW-1185">Reference proteome</keyword>
<comment type="caution">
    <text evidence="1">The sequence shown here is derived from an EMBL/GenBank/DDBJ whole genome shotgun (WGS) entry which is preliminary data.</text>
</comment>
<dbReference type="AlphaFoldDB" id="A0A016VRK8"/>
<name>A0A016VRK8_9BILA</name>
<sequence>MTEMATKPLCNLVVVLRVRVMMRQKGVQAKERSHRLILPHTDSDQRLLHGGHGATQQPREWVEQRLHDYVFHCSRLYLGDHENTCFRHFLKSVGLARTVTENESSFSTAFTRK</sequence>
<evidence type="ECO:0000313" key="1">
    <source>
        <dbReference type="EMBL" id="EYC29418.1"/>
    </source>
</evidence>
<protein>
    <submittedName>
        <fullName evidence="1">Uncharacterized protein</fullName>
    </submittedName>
</protein>
<gene>
    <name evidence="1" type="primary">Acey_s0006.g2966</name>
    <name evidence="1" type="ORF">Y032_0006g2966</name>
</gene>
<proteinExistence type="predicted"/>
<dbReference type="Proteomes" id="UP000024635">
    <property type="component" value="Unassembled WGS sequence"/>
</dbReference>
<organism evidence="1 2">
    <name type="scientific">Ancylostoma ceylanicum</name>
    <dbReference type="NCBI Taxonomy" id="53326"/>
    <lineage>
        <taxon>Eukaryota</taxon>
        <taxon>Metazoa</taxon>
        <taxon>Ecdysozoa</taxon>
        <taxon>Nematoda</taxon>
        <taxon>Chromadorea</taxon>
        <taxon>Rhabditida</taxon>
        <taxon>Rhabditina</taxon>
        <taxon>Rhabditomorpha</taxon>
        <taxon>Strongyloidea</taxon>
        <taxon>Ancylostomatidae</taxon>
        <taxon>Ancylostomatinae</taxon>
        <taxon>Ancylostoma</taxon>
    </lineage>
</organism>
<accession>A0A016VRK8</accession>
<evidence type="ECO:0000313" key="2">
    <source>
        <dbReference type="Proteomes" id="UP000024635"/>
    </source>
</evidence>
<dbReference type="EMBL" id="JARK01001342">
    <property type="protein sequence ID" value="EYC29418.1"/>
    <property type="molecule type" value="Genomic_DNA"/>
</dbReference>
<reference evidence="2" key="1">
    <citation type="journal article" date="2015" name="Nat. Genet.">
        <title>The genome and transcriptome of the zoonotic hookworm Ancylostoma ceylanicum identify infection-specific gene families.</title>
        <authorList>
            <person name="Schwarz E.M."/>
            <person name="Hu Y."/>
            <person name="Antoshechkin I."/>
            <person name="Miller M.M."/>
            <person name="Sternberg P.W."/>
            <person name="Aroian R.V."/>
        </authorList>
    </citation>
    <scope>NUCLEOTIDE SEQUENCE</scope>
    <source>
        <strain evidence="2">HY135</strain>
    </source>
</reference>